<protein>
    <recommendedName>
        <fullName evidence="4">D-serine dehydratase-like domain-containing protein</fullName>
    </recommendedName>
</protein>
<dbReference type="InterPro" id="IPR042208">
    <property type="entry name" value="D-ser_dehydrat-like_sf"/>
</dbReference>
<dbReference type="HOGENOM" id="CLU_031639_0_0_1"/>
<dbReference type="AlphaFoldDB" id="A0A0C2EZD6"/>
<sequence length="522" mass="53990">MDPRSFIGKRLGDHDIPTPAAVLDRAVVERNCIGMLAAVQNMNLGWRAHIKTHKGRATGHITVELTRLQVGDKLPVQLIVSTVLEAERVLPLLKACQTQTTPAPRSVNILYGVPLYAAAVPRLAAVARELGPGGVSVLIDHPDQIAVAQQLVKAAGTSVRAFVKVDMGTHRAGVVLGSSQFTATIQGVLGAHAAGEGLSFYGLYCHAGHSYDAREPWAALAHLVAEFTALGEAAQAVRSMAQDKAQVAAAAAGAQPWPLVLSVGASPTAASLRHPDLGGGGGDASRTADAGGRAGAAAKENAATLRAKLDDLASQGYELEVHAGVQPVLDLQQLATHSWGGGGGRAETDDLALTVMADVVSAYPGRGAQGGDEFLVNAGCLALGREPVKNVPLASGAGGGPVYTGWGVVQPWTSDSAASAASAGAGSRVVPPGADFPRLLPADGDLGWWQVGRISQEHGILTWAGGPPPSAASLQPRLGQRLRIWPNHACIAGAGFSYYLVVDGTSENPDQVVDVWERWTGW</sequence>
<keyword evidence="2" id="KW-0456">Lyase</keyword>
<dbReference type="Pfam" id="PF01168">
    <property type="entry name" value="Ala_racemase_N"/>
    <property type="match status" value="1"/>
</dbReference>
<feature type="compositionally biased region" description="Low complexity" evidence="3">
    <location>
        <begin position="284"/>
        <end position="295"/>
    </location>
</feature>
<proteinExistence type="inferred from homology"/>
<dbReference type="PANTHER" id="PTHR28004">
    <property type="entry name" value="ZGC:162816-RELATED"/>
    <property type="match status" value="1"/>
</dbReference>
<dbReference type="GO" id="GO:0008721">
    <property type="term" value="F:D-serine ammonia-lyase activity"/>
    <property type="evidence" value="ECO:0007669"/>
    <property type="project" value="TreeGrafter"/>
</dbReference>
<evidence type="ECO:0000256" key="3">
    <source>
        <dbReference type="SAM" id="MobiDB-lite"/>
    </source>
</evidence>
<dbReference type="GO" id="GO:0036088">
    <property type="term" value="P:D-serine catabolic process"/>
    <property type="evidence" value="ECO:0007669"/>
    <property type="project" value="TreeGrafter"/>
</dbReference>
<dbReference type="PANTHER" id="PTHR28004:SF2">
    <property type="entry name" value="D-SERINE DEHYDRATASE"/>
    <property type="match status" value="1"/>
</dbReference>
<dbReference type="OrthoDB" id="20198at2759"/>
<dbReference type="EMBL" id="AWTV01000007">
    <property type="protein sequence ID" value="KIH91874.1"/>
    <property type="molecule type" value="Genomic_DNA"/>
</dbReference>
<comment type="caution">
    <text evidence="5">The sequence shown here is derived from an EMBL/GenBank/DDBJ whole genome shotgun (WGS) entry which is preliminary data.</text>
</comment>
<name>A0A0C2EZD6_9PEZI</name>
<dbReference type="Gene3D" id="3.20.20.10">
    <property type="entry name" value="Alanine racemase"/>
    <property type="match status" value="1"/>
</dbReference>
<dbReference type="Pfam" id="PF14031">
    <property type="entry name" value="D-ser_dehydrat"/>
    <property type="match status" value="1"/>
</dbReference>
<organism evidence="5 6">
    <name type="scientific">Sporothrix brasiliensis 5110</name>
    <dbReference type="NCBI Taxonomy" id="1398154"/>
    <lineage>
        <taxon>Eukaryota</taxon>
        <taxon>Fungi</taxon>
        <taxon>Dikarya</taxon>
        <taxon>Ascomycota</taxon>
        <taxon>Pezizomycotina</taxon>
        <taxon>Sordariomycetes</taxon>
        <taxon>Sordariomycetidae</taxon>
        <taxon>Ophiostomatales</taxon>
        <taxon>Ophiostomataceae</taxon>
        <taxon>Sporothrix</taxon>
    </lineage>
</organism>
<dbReference type="InterPro" id="IPR026956">
    <property type="entry name" value="D-ser_dehydrat-like_dom"/>
</dbReference>
<feature type="region of interest" description="Disordered" evidence="3">
    <location>
        <begin position="272"/>
        <end position="295"/>
    </location>
</feature>
<accession>A0A0C2EZD6</accession>
<keyword evidence="6" id="KW-1185">Reference proteome</keyword>
<dbReference type="SUPFAM" id="SSF51419">
    <property type="entry name" value="PLP-binding barrel"/>
    <property type="match status" value="1"/>
</dbReference>
<dbReference type="VEuPathDB" id="FungiDB:SPBR_01616"/>
<comment type="similarity">
    <text evidence="1">Belongs to the DSD1 family.</text>
</comment>
<evidence type="ECO:0000259" key="4">
    <source>
        <dbReference type="SMART" id="SM01119"/>
    </source>
</evidence>
<dbReference type="Gene3D" id="2.40.37.20">
    <property type="entry name" value="D-serine dehydratase-like domain"/>
    <property type="match status" value="1"/>
</dbReference>
<evidence type="ECO:0000256" key="1">
    <source>
        <dbReference type="ARBA" id="ARBA00005323"/>
    </source>
</evidence>
<evidence type="ECO:0000313" key="6">
    <source>
        <dbReference type="Proteomes" id="UP000031575"/>
    </source>
</evidence>
<dbReference type="Proteomes" id="UP000031575">
    <property type="component" value="Unassembled WGS sequence"/>
</dbReference>
<evidence type="ECO:0000256" key="2">
    <source>
        <dbReference type="ARBA" id="ARBA00023239"/>
    </source>
</evidence>
<dbReference type="GeneID" id="63674847"/>
<dbReference type="RefSeq" id="XP_040619884.1">
    <property type="nucleotide sequence ID" value="XM_040759926.1"/>
</dbReference>
<evidence type="ECO:0000313" key="5">
    <source>
        <dbReference type="EMBL" id="KIH91874.1"/>
    </source>
</evidence>
<dbReference type="InterPro" id="IPR029066">
    <property type="entry name" value="PLP-binding_barrel"/>
</dbReference>
<reference evidence="5 6" key="1">
    <citation type="journal article" date="2014" name="BMC Genomics">
        <title>Comparative genomics of the major fungal agents of human and animal Sporotrichosis: Sporothrix schenckii and Sporothrix brasiliensis.</title>
        <authorList>
            <person name="Teixeira M.M."/>
            <person name="de Almeida L.G."/>
            <person name="Kubitschek-Barreira P."/>
            <person name="Alves F.L."/>
            <person name="Kioshima E.S."/>
            <person name="Abadio A.K."/>
            <person name="Fernandes L."/>
            <person name="Derengowski L.S."/>
            <person name="Ferreira K.S."/>
            <person name="Souza R.C."/>
            <person name="Ruiz J.C."/>
            <person name="de Andrade N.C."/>
            <person name="Paes H.C."/>
            <person name="Nicola A.M."/>
            <person name="Albuquerque P."/>
            <person name="Gerber A.L."/>
            <person name="Martins V.P."/>
            <person name="Peconick L.D."/>
            <person name="Neto A.V."/>
            <person name="Chaucanez C.B."/>
            <person name="Silva P.A."/>
            <person name="Cunha O.L."/>
            <person name="de Oliveira F.F."/>
            <person name="dos Santos T.C."/>
            <person name="Barros A.L."/>
            <person name="Soares M.A."/>
            <person name="de Oliveira L.M."/>
            <person name="Marini M.M."/>
            <person name="Villalobos-Duno H."/>
            <person name="Cunha M.M."/>
            <person name="de Hoog S."/>
            <person name="da Silveira J.F."/>
            <person name="Henrissat B."/>
            <person name="Nino-Vega G.A."/>
            <person name="Cisalpino P.S."/>
            <person name="Mora-Montes H.M."/>
            <person name="Almeida S.R."/>
            <person name="Stajich J.E."/>
            <person name="Lopes-Bezerra L.M."/>
            <person name="Vasconcelos A.T."/>
            <person name="Felipe M.S."/>
        </authorList>
    </citation>
    <scope>NUCLEOTIDE SEQUENCE [LARGE SCALE GENOMIC DNA]</scope>
    <source>
        <strain evidence="5 6">5110</strain>
    </source>
</reference>
<gene>
    <name evidence="5" type="ORF">SPBR_01616</name>
</gene>
<dbReference type="SMART" id="SM01119">
    <property type="entry name" value="D-ser_dehydrat"/>
    <property type="match status" value="1"/>
</dbReference>
<dbReference type="InterPro" id="IPR001608">
    <property type="entry name" value="Ala_racemase_N"/>
</dbReference>
<dbReference type="InterPro" id="IPR051466">
    <property type="entry name" value="D-amino_acid_metab_enzyme"/>
</dbReference>
<feature type="domain" description="D-serine dehydratase-like" evidence="4">
    <location>
        <begin position="352"/>
        <end position="503"/>
    </location>
</feature>